<evidence type="ECO:0000256" key="7">
    <source>
        <dbReference type="ARBA" id="ARBA00022840"/>
    </source>
</evidence>
<feature type="domain" description="PAS" evidence="13">
    <location>
        <begin position="25"/>
        <end position="90"/>
    </location>
</feature>
<dbReference type="SUPFAM" id="SSF55874">
    <property type="entry name" value="ATPase domain of HSP90 chaperone/DNA topoisomerase II/histidine kinase"/>
    <property type="match status" value="1"/>
</dbReference>
<dbReference type="Pfam" id="PF00072">
    <property type="entry name" value="Response_reg"/>
    <property type="match status" value="1"/>
</dbReference>
<dbReference type="SMART" id="SM00387">
    <property type="entry name" value="HATPase_c"/>
    <property type="match status" value="1"/>
</dbReference>
<evidence type="ECO:0000259" key="12">
    <source>
        <dbReference type="PROSITE" id="PS50110"/>
    </source>
</evidence>
<feature type="domain" description="PAC" evidence="14">
    <location>
        <begin position="241"/>
        <end position="294"/>
    </location>
</feature>
<dbReference type="Pfam" id="PF00989">
    <property type="entry name" value="PAS"/>
    <property type="match status" value="1"/>
</dbReference>
<keyword evidence="7" id="KW-0067">ATP-binding</keyword>
<dbReference type="EMBL" id="BDFD01000008">
    <property type="protein sequence ID" value="GAV20167.1"/>
    <property type="molecule type" value="Genomic_DNA"/>
</dbReference>
<dbReference type="EC" id="2.7.13.3" evidence="2"/>
<keyword evidence="16" id="KW-1185">Reference proteome</keyword>
<reference evidence="15 16" key="1">
    <citation type="journal article" date="2017" name="Arch. Microbiol.">
        <title>Mariprofundus micogutta sp. nov., a novel iron-oxidizing zetaproteobacterium isolated from a deep-sea hydrothermal field at the Bayonnaise knoll of the Izu-Ogasawara arc, and a description of Mariprofundales ord. nov. and Zetaproteobacteria classis nov.</title>
        <authorList>
            <person name="Makita H."/>
            <person name="Tanaka E."/>
            <person name="Mitsunobu S."/>
            <person name="Miyazaki M."/>
            <person name="Nunoura T."/>
            <person name="Uematsu K."/>
            <person name="Takaki Y."/>
            <person name="Nishi S."/>
            <person name="Shimamura S."/>
            <person name="Takai K."/>
        </authorList>
    </citation>
    <scope>NUCLEOTIDE SEQUENCE [LARGE SCALE GENOMIC DNA]</scope>
    <source>
        <strain evidence="15 16">ET2</strain>
    </source>
</reference>
<evidence type="ECO:0000259" key="11">
    <source>
        <dbReference type="PROSITE" id="PS50109"/>
    </source>
</evidence>
<dbReference type="InterPro" id="IPR036097">
    <property type="entry name" value="HisK_dim/P_sf"/>
</dbReference>
<dbReference type="InterPro" id="IPR000014">
    <property type="entry name" value="PAS"/>
</dbReference>
<dbReference type="InterPro" id="IPR001610">
    <property type="entry name" value="PAC"/>
</dbReference>
<gene>
    <name evidence="15" type="ORF">MMIC_P1129</name>
</gene>
<keyword evidence="4 15" id="KW-0808">Transferase</keyword>
<dbReference type="SUPFAM" id="SSF47384">
    <property type="entry name" value="Homodimeric domain of signal transducing histidine kinase"/>
    <property type="match status" value="1"/>
</dbReference>
<keyword evidence="3 9" id="KW-0597">Phosphoprotein</keyword>
<feature type="domain" description="Histidine kinase" evidence="11">
    <location>
        <begin position="307"/>
        <end position="532"/>
    </location>
</feature>
<evidence type="ECO:0000313" key="16">
    <source>
        <dbReference type="Proteomes" id="UP000231632"/>
    </source>
</evidence>
<feature type="coiled-coil region" evidence="10">
    <location>
        <begin position="132"/>
        <end position="170"/>
    </location>
</feature>
<evidence type="ECO:0000259" key="14">
    <source>
        <dbReference type="PROSITE" id="PS50113"/>
    </source>
</evidence>
<evidence type="ECO:0000256" key="6">
    <source>
        <dbReference type="ARBA" id="ARBA00022777"/>
    </source>
</evidence>
<keyword evidence="10" id="KW-0175">Coiled coil</keyword>
<dbReference type="STRING" id="1921010.MMIC_P1129"/>
<dbReference type="PROSITE" id="PS50109">
    <property type="entry name" value="HIS_KIN"/>
    <property type="match status" value="1"/>
</dbReference>
<evidence type="ECO:0000256" key="10">
    <source>
        <dbReference type="SAM" id="Coils"/>
    </source>
</evidence>
<dbReference type="OrthoDB" id="1931120at2"/>
<comment type="catalytic activity">
    <reaction evidence="1">
        <text>ATP + protein L-histidine = ADP + protein N-phospho-L-histidine.</text>
        <dbReference type="EC" id="2.7.13.3"/>
    </reaction>
</comment>
<sequence>MEEMLKEGCEQVDLLAAETQKIKDNQAKYYRLLNAIHEVYYSADIEGNVTEISPSIGTVAGYDCSEIVGTPVTAFYKHPEDREKFLSVLQHQGYVTDYELELVHKKGYEVQVSANAHMMFDDKGQLLGVEGMLRDITDRVELERELKTLNEELELRVAERTAELEAKNLQLLKFSQAIEQAAEGFIIADCSGLVEYVNPAFEKINGYSSDEVIGTTLSVLNSGKHDADFFHGLWTSLRQGETWEGTIINRRKDGSEYPALMTIVPIKHDGEIDFYAAIQQDMSEYEKLEAQFQQAQKMDAIGTLAGGIAHDFNNMLAGMLMHLFLAKRDIANTDKALDKLNKVEQMGYQASDMLKNLLIFSRQESEEHQSLDLNAVLTDSFQLLRISIPDHVALKLDICDEKISVMGDITQLQQMLMNLLNNSRDALQSSSEGRITVTLQHCVPEPSFTARHPGIGDGELAEIIVRDNGCGIAEEDLARIFEPFFTTKEVGHGTGLGLAMVYGCIEKHHGVLEVESKPDEGAIFHIYLPIAQEPAVAVVQEEDRGGLYEGSGELILVADDNDAVRMGVVDALESLNYRTVQAADGEQALALFEEQPDSFDMVLLDMVMPRMSGRELARRVREIKPELPIIFTTGHDASSAIREVEMFNKMFVCEKPFKLKVFSWKMQTLLNAS</sequence>
<dbReference type="InterPro" id="IPR001789">
    <property type="entry name" value="Sig_transdc_resp-reg_receiver"/>
</dbReference>
<dbReference type="Pfam" id="PF13426">
    <property type="entry name" value="PAS_9"/>
    <property type="match status" value="1"/>
</dbReference>
<evidence type="ECO:0000256" key="3">
    <source>
        <dbReference type="ARBA" id="ARBA00022553"/>
    </source>
</evidence>
<feature type="modified residue" description="4-aspartylphosphate" evidence="9">
    <location>
        <position position="605"/>
    </location>
</feature>
<protein>
    <recommendedName>
        <fullName evidence="2">histidine kinase</fullName>
        <ecNumber evidence="2">2.7.13.3</ecNumber>
    </recommendedName>
</protein>
<evidence type="ECO:0000256" key="9">
    <source>
        <dbReference type="PROSITE-ProRule" id="PRU00169"/>
    </source>
</evidence>
<dbReference type="InterPro" id="IPR011006">
    <property type="entry name" value="CheY-like_superfamily"/>
</dbReference>
<evidence type="ECO:0000256" key="2">
    <source>
        <dbReference type="ARBA" id="ARBA00012438"/>
    </source>
</evidence>
<keyword evidence="6 15" id="KW-0418">Kinase</keyword>
<dbReference type="Proteomes" id="UP000231632">
    <property type="component" value="Unassembled WGS sequence"/>
</dbReference>
<keyword evidence="5" id="KW-0547">Nucleotide-binding</keyword>
<dbReference type="CDD" id="cd00156">
    <property type="entry name" value="REC"/>
    <property type="match status" value="1"/>
</dbReference>
<organism evidence="15 16">
    <name type="scientific">Mariprofundus micogutta</name>
    <dbReference type="NCBI Taxonomy" id="1921010"/>
    <lineage>
        <taxon>Bacteria</taxon>
        <taxon>Pseudomonadati</taxon>
        <taxon>Pseudomonadota</taxon>
        <taxon>Candidatius Mariprofundia</taxon>
        <taxon>Mariprofundales</taxon>
        <taxon>Mariprofundaceae</taxon>
        <taxon>Mariprofundus</taxon>
    </lineage>
</organism>
<dbReference type="CDD" id="cd00130">
    <property type="entry name" value="PAS"/>
    <property type="match status" value="2"/>
</dbReference>
<dbReference type="Gene3D" id="3.30.450.20">
    <property type="entry name" value="PAS domain"/>
    <property type="match status" value="2"/>
</dbReference>
<evidence type="ECO:0000256" key="4">
    <source>
        <dbReference type="ARBA" id="ARBA00022679"/>
    </source>
</evidence>
<evidence type="ECO:0000256" key="1">
    <source>
        <dbReference type="ARBA" id="ARBA00000085"/>
    </source>
</evidence>
<feature type="domain" description="PAC" evidence="14">
    <location>
        <begin position="96"/>
        <end position="148"/>
    </location>
</feature>
<dbReference type="InterPro" id="IPR003661">
    <property type="entry name" value="HisK_dim/P_dom"/>
</dbReference>
<dbReference type="SMART" id="SM00388">
    <property type="entry name" value="HisKA"/>
    <property type="match status" value="1"/>
</dbReference>
<dbReference type="InterPro" id="IPR003594">
    <property type="entry name" value="HATPase_dom"/>
</dbReference>
<dbReference type="InterPro" id="IPR005467">
    <property type="entry name" value="His_kinase_dom"/>
</dbReference>
<evidence type="ECO:0000259" key="13">
    <source>
        <dbReference type="PROSITE" id="PS50112"/>
    </source>
</evidence>
<dbReference type="Gene3D" id="3.30.565.10">
    <property type="entry name" value="Histidine kinase-like ATPase, C-terminal domain"/>
    <property type="match status" value="1"/>
</dbReference>
<proteinExistence type="predicted"/>
<feature type="domain" description="Response regulatory" evidence="12">
    <location>
        <begin position="554"/>
        <end position="670"/>
    </location>
</feature>
<dbReference type="InterPro" id="IPR000700">
    <property type="entry name" value="PAS-assoc_C"/>
</dbReference>
<dbReference type="PANTHER" id="PTHR43065:SF42">
    <property type="entry name" value="TWO-COMPONENT SENSOR PPRA"/>
    <property type="match status" value="1"/>
</dbReference>
<dbReference type="RefSeq" id="WP_072659493.1">
    <property type="nucleotide sequence ID" value="NZ_BDFD01000008.1"/>
</dbReference>
<dbReference type="NCBIfam" id="TIGR00229">
    <property type="entry name" value="sensory_box"/>
    <property type="match status" value="2"/>
</dbReference>
<dbReference type="InterPro" id="IPR004358">
    <property type="entry name" value="Sig_transdc_His_kin-like_C"/>
</dbReference>
<evidence type="ECO:0000256" key="8">
    <source>
        <dbReference type="ARBA" id="ARBA00023012"/>
    </source>
</evidence>
<accession>A0A1L8CMN2</accession>
<dbReference type="PROSITE" id="PS50113">
    <property type="entry name" value="PAC"/>
    <property type="match status" value="2"/>
</dbReference>
<dbReference type="SUPFAM" id="SSF52172">
    <property type="entry name" value="CheY-like"/>
    <property type="match status" value="1"/>
</dbReference>
<evidence type="ECO:0000256" key="5">
    <source>
        <dbReference type="ARBA" id="ARBA00022741"/>
    </source>
</evidence>
<feature type="domain" description="PAS" evidence="13">
    <location>
        <begin position="170"/>
        <end position="217"/>
    </location>
</feature>
<dbReference type="CDD" id="cd00082">
    <property type="entry name" value="HisKA"/>
    <property type="match status" value="1"/>
</dbReference>
<dbReference type="InterPro" id="IPR013767">
    <property type="entry name" value="PAS_fold"/>
</dbReference>
<dbReference type="PANTHER" id="PTHR43065">
    <property type="entry name" value="SENSOR HISTIDINE KINASE"/>
    <property type="match status" value="1"/>
</dbReference>
<dbReference type="SUPFAM" id="SSF55785">
    <property type="entry name" value="PYP-like sensor domain (PAS domain)"/>
    <property type="match status" value="2"/>
</dbReference>
<comment type="caution">
    <text evidence="15">The sequence shown here is derived from an EMBL/GenBank/DDBJ whole genome shotgun (WGS) entry which is preliminary data.</text>
</comment>
<dbReference type="PROSITE" id="PS50110">
    <property type="entry name" value="RESPONSE_REGULATORY"/>
    <property type="match status" value="1"/>
</dbReference>
<keyword evidence="8" id="KW-0902">Two-component regulatory system</keyword>
<dbReference type="Gene3D" id="3.40.50.2300">
    <property type="match status" value="1"/>
</dbReference>
<dbReference type="SMART" id="SM00086">
    <property type="entry name" value="PAC"/>
    <property type="match status" value="2"/>
</dbReference>
<dbReference type="SMART" id="SM00448">
    <property type="entry name" value="REC"/>
    <property type="match status" value="1"/>
</dbReference>
<dbReference type="Pfam" id="PF02518">
    <property type="entry name" value="HATPase_c"/>
    <property type="match status" value="1"/>
</dbReference>
<name>A0A1L8CMN2_9PROT</name>
<dbReference type="PROSITE" id="PS50112">
    <property type="entry name" value="PAS"/>
    <property type="match status" value="2"/>
</dbReference>
<dbReference type="InterPro" id="IPR035965">
    <property type="entry name" value="PAS-like_dom_sf"/>
</dbReference>
<dbReference type="Gene3D" id="1.10.287.130">
    <property type="match status" value="1"/>
</dbReference>
<dbReference type="GO" id="GO:0000155">
    <property type="term" value="F:phosphorelay sensor kinase activity"/>
    <property type="evidence" value="ECO:0007669"/>
    <property type="project" value="InterPro"/>
</dbReference>
<evidence type="ECO:0000313" key="15">
    <source>
        <dbReference type="EMBL" id="GAV20167.1"/>
    </source>
</evidence>
<dbReference type="AlphaFoldDB" id="A0A1L8CMN2"/>
<dbReference type="SMART" id="SM00091">
    <property type="entry name" value="PAS"/>
    <property type="match status" value="2"/>
</dbReference>
<dbReference type="PRINTS" id="PR00344">
    <property type="entry name" value="BCTRLSENSOR"/>
</dbReference>
<dbReference type="InterPro" id="IPR036890">
    <property type="entry name" value="HATPase_C_sf"/>
</dbReference>